<name>A0A8S5Q6S3_9CAUD</name>
<protein>
    <submittedName>
        <fullName evidence="4">Single strand binding protein</fullName>
    </submittedName>
</protein>
<dbReference type="PANTHER" id="PTHR10302:SF27">
    <property type="entry name" value="SINGLE-STRANDED DNA-BINDING PROTEIN"/>
    <property type="match status" value="1"/>
</dbReference>
<keyword evidence="1 2" id="KW-0238">DNA-binding</keyword>
<proteinExistence type="inferred from homology"/>
<dbReference type="CDD" id="cd04496">
    <property type="entry name" value="SSB_OBF"/>
    <property type="match status" value="1"/>
</dbReference>
<dbReference type="SUPFAM" id="SSF50249">
    <property type="entry name" value="Nucleic acid-binding proteins"/>
    <property type="match status" value="1"/>
</dbReference>
<feature type="region of interest" description="Disordered" evidence="3">
    <location>
        <begin position="109"/>
        <end position="145"/>
    </location>
</feature>
<dbReference type="NCBIfam" id="TIGR00621">
    <property type="entry name" value="ssb"/>
    <property type="match status" value="1"/>
</dbReference>
<dbReference type="InterPro" id="IPR000424">
    <property type="entry name" value="Primosome_PriB/ssb"/>
</dbReference>
<accession>A0A8S5Q6S3</accession>
<dbReference type="HAMAP" id="MF_00984">
    <property type="entry name" value="SSB"/>
    <property type="match status" value="1"/>
</dbReference>
<dbReference type="Gene3D" id="2.40.50.140">
    <property type="entry name" value="Nucleic acid-binding proteins"/>
    <property type="match status" value="1"/>
</dbReference>
<organism evidence="4">
    <name type="scientific">Myoviridae sp. ctAca11</name>
    <dbReference type="NCBI Taxonomy" id="2825043"/>
    <lineage>
        <taxon>Viruses</taxon>
        <taxon>Duplodnaviria</taxon>
        <taxon>Heunggongvirae</taxon>
        <taxon>Uroviricota</taxon>
        <taxon>Caudoviricetes</taxon>
    </lineage>
</organism>
<dbReference type="InterPro" id="IPR012340">
    <property type="entry name" value="NA-bd_OB-fold"/>
</dbReference>
<evidence type="ECO:0000256" key="1">
    <source>
        <dbReference type="ARBA" id="ARBA00023125"/>
    </source>
</evidence>
<evidence type="ECO:0000256" key="3">
    <source>
        <dbReference type="SAM" id="MobiDB-lite"/>
    </source>
</evidence>
<dbReference type="GO" id="GO:0006260">
    <property type="term" value="P:DNA replication"/>
    <property type="evidence" value="ECO:0007669"/>
    <property type="project" value="InterPro"/>
</dbReference>
<evidence type="ECO:0000313" key="4">
    <source>
        <dbReference type="EMBL" id="DAE14650.1"/>
    </source>
</evidence>
<dbReference type="GO" id="GO:0003697">
    <property type="term" value="F:single-stranded DNA binding"/>
    <property type="evidence" value="ECO:0007669"/>
    <property type="project" value="InterPro"/>
</dbReference>
<dbReference type="EMBL" id="BK015590">
    <property type="protein sequence ID" value="DAE14650.1"/>
    <property type="molecule type" value="Genomic_DNA"/>
</dbReference>
<dbReference type="InterPro" id="IPR011344">
    <property type="entry name" value="ssDNA-bd"/>
</dbReference>
<dbReference type="GO" id="GO:0009295">
    <property type="term" value="C:nucleoid"/>
    <property type="evidence" value="ECO:0007669"/>
    <property type="project" value="TreeGrafter"/>
</dbReference>
<dbReference type="PROSITE" id="PS50935">
    <property type="entry name" value="SSB"/>
    <property type="match status" value="1"/>
</dbReference>
<dbReference type="PANTHER" id="PTHR10302">
    <property type="entry name" value="SINGLE-STRANDED DNA-BINDING PROTEIN"/>
    <property type="match status" value="1"/>
</dbReference>
<evidence type="ECO:0000256" key="2">
    <source>
        <dbReference type="PROSITE-ProRule" id="PRU00252"/>
    </source>
</evidence>
<sequence>MKLCINRVMLLGKVGRDPKMIMTKKGSAMANFSVQCVEKYQWQGEWHERSAFIPCVAFGKTAELIGNSCKAGSDIFVEGKINVRSYEQNGEKKWVTEVNVDRAEVGAMAQQPPASTSQWGGFGSQPPKGNFGQFGDEVSQENIPF</sequence>
<dbReference type="Pfam" id="PF00436">
    <property type="entry name" value="SSB"/>
    <property type="match status" value="1"/>
</dbReference>
<reference evidence="4" key="1">
    <citation type="journal article" date="2021" name="Proc. Natl. Acad. Sci. U.S.A.">
        <title>A Catalog of Tens of Thousands of Viruses from Human Metagenomes Reveals Hidden Associations with Chronic Diseases.</title>
        <authorList>
            <person name="Tisza M.J."/>
            <person name="Buck C.B."/>
        </authorList>
    </citation>
    <scope>NUCLEOTIDE SEQUENCE</scope>
    <source>
        <strain evidence="4">CtAca11</strain>
    </source>
</reference>